<dbReference type="NCBIfam" id="NF041260">
    <property type="entry name" value="actino_IHF"/>
    <property type="match status" value="1"/>
</dbReference>
<geneLocation type="plasmid" evidence="2 3">
    <name>pCgly1</name>
</geneLocation>
<dbReference type="eggNOG" id="COG0099">
    <property type="taxonomic scope" value="Bacteria"/>
</dbReference>
<keyword evidence="2" id="KW-0614">Plasmid</keyword>
<evidence type="ECO:0000313" key="2">
    <source>
        <dbReference type="EMBL" id="AHW65692.1"/>
    </source>
</evidence>
<dbReference type="HOGENOM" id="CLU_1657889_0_0_11"/>
<dbReference type="InterPro" id="IPR055201">
    <property type="entry name" value="IHF-like_H2TH"/>
</dbReference>
<dbReference type="EMBL" id="CP006843">
    <property type="protein sequence ID" value="AHW65692.1"/>
    <property type="molecule type" value="Genomic_DNA"/>
</dbReference>
<name>X5DYK8_9CORY</name>
<dbReference type="InterPro" id="IPR047806">
    <property type="entry name" value="IHF_actinobact"/>
</dbReference>
<protein>
    <recommendedName>
        <fullName evidence="1">Integration host factor-like helix-two turn-helix domain-containing protein</fullName>
    </recommendedName>
</protein>
<evidence type="ECO:0000259" key="1">
    <source>
        <dbReference type="Pfam" id="PF22525"/>
    </source>
</evidence>
<accession>X5DYK8</accession>
<keyword evidence="3" id="KW-1185">Reference proteome</keyword>
<evidence type="ECO:0000313" key="3">
    <source>
        <dbReference type="Proteomes" id="UP000023703"/>
    </source>
</evidence>
<organism evidence="2 3">
    <name type="scientific">Corynebacterium glyciniphilum AJ 3170</name>
    <dbReference type="NCBI Taxonomy" id="1404245"/>
    <lineage>
        <taxon>Bacteria</taxon>
        <taxon>Bacillati</taxon>
        <taxon>Actinomycetota</taxon>
        <taxon>Actinomycetes</taxon>
        <taxon>Mycobacteriales</taxon>
        <taxon>Corynebacteriaceae</taxon>
        <taxon>Corynebacterium</taxon>
    </lineage>
</organism>
<dbReference type="Gene3D" id="1.10.8.50">
    <property type="match status" value="1"/>
</dbReference>
<dbReference type="AlphaFoldDB" id="X5DYK8"/>
<dbReference type="Proteomes" id="UP000023703">
    <property type="component" value="Plasmid pCgly1"/>
</dbReference>
<reference evidence="2 3" key="1">
    <citation type="journal article" date="2015" name="Int. J. Syst. Evol. Microbiol.">
        <title>Revisiting Corynebacterium glyciniphilum (ex Kubota et al., 1972) sp. nov., nom. rev., isolated from putrefied banana.</title>
        <authorList>
            <person name="Al-Dilaimi A."/>
            <person name="Bednarz H."/>
            <person name="Lomker A."/>
            <person name="Niehaus K."/>
            <person name="Kalinowski J."/>
            <person name="Ruckert C."/>
        </authorList>
    </citation>
    <scope>NUCLEOTIDE SEQUENCE [LARGE SCALE GENOMIC DNA]</scope>
    <source>
        <strain evidence="2">AJ 3170</strain>
        <plasmid evidence="3">Plasmid pCgly1</plasmid>
    </source>
</reference>
<sequence length="159" mass="17386">MRRGIALGRWKPTFGTHDLCGAGILLFTADARRIGRRWSLSIIFRYEKACDPLMASSLPNLTPEQRATALQKAAETRAKRSEFTARLRTGETTGAAGLDEALGDEVLAKTRLTSFLRALPGWGKVSVDNFLEASGIADNRRLGGLGTRQLDEVRREVAG</sequence>
<proteinExistence type="predicted"/>
<dbReference type="Pfam" id="PF22525">
    <property type="entry name" value="H2TH_5"/>
    <property type="match status" value="1"/>
</dbReference>
<feature type="domain" description="Integration host factor-like helix-two turn-helix" evidence="1">
    <location>
        <begin position="87"/>
        <end position="153"/>
    </location>
</feature>
<dbReference type="KEGG" id="cgy:CGLY_16595"/>
<gene>
    <name evidence="2" type="ORF">CGLY_16595</name>
</gene>